<gene>
    <name evidence="1" type="ORF">NCTC10297_00134</name>
</gene>
<dbReference type="Gene3D" id="3.40.50.150">
    <property type="entry name" value="Vaccinia Virus protein VP39"/>
    <property type="match status" value="1"/>
</dbReference>
<accession>A0A3S5EFS6</accession>
<dbReference type="AlphaFoldDB" id="A0A3S5EFS6"/>
<protein>
    <recommendedName>
        <fullName evidence="3">Methyltransferase domain</fullName>
    </recommendedName>
</protein>
<reference evidence="1 2" key="1">
    <citation type="submission" date="2018-12" db="EMBL/GenBank/DDBJ databases">
        <authorList>
            <consortium name="Pathogen Informatics"/>
        </authorList>
    </citation>
    <scope>NUCLEOTIDE SEQUENCE [LARGE SCALE GENOMIC DNA]</scope>
    <source>
        <strain evidence="1 2">NCTC10297</strain>
    </source>
</reference>
<dbReference type="KEGG" id="mcun:NCTC10297_00134"/>
<evidence type="ECO:0000313" key="1">
    <source>
        <dbReference type="EMBL" id="VEG12218.1"/>
    </source>
</evidence>
<dbReference type="RefSeq" id="WP_126329403.1">
    <property type="nucleotide sequence ID" value="NZ_LR134343.1"/>
</dbReference>
<proteinExistence type="predicted"/>
<evidence type="ECO:0000313" key="2">
    <source>
        <dbReference type="Proteomes" id="UP000274100"/>
    </source>
</evidence>
<evidence type="ECO:0008006" key="3">
    <source>
        <dbReference type="Google" id="ProtNLM"/>
    </source>
</evidence>
<dbReference type="SUPFAM" id="SSF53335">
    <property type="entry name" value="S-adenosyl-L-methionine-dependent methyltransferases"/>
    <property type="match status" value="1"/>
</dbReference>
<sequence>MNTAIETACQMINTHGFEGLYHCLVERFIHNVPMSYTQFANRTQRATLPLQSQDEALFYSVAYGLSHYNTFLQVLHNNLMIDDAGTVINIIDYGCGQGIATLAMLMYIASQQNPKNIHVNIHLIEPSAVSLGNASYKVLSFVQALGFGANITTQNRPLKEAVVPDFNNQADTLHLMSYILDIETVQEQLPNITRQIKQSSGVHHVIASSISHPNGYQGFDELSHLLLGRKEKFDYYYINHYSYRVIQGHYDNAVSKAIGMVISLDNTNATSRAA</sequence>
<dbReference type="EMBL" id="LR134343">
    <property type="protein sequence ID" value="VEG12218.1"/>
    <property type="molecule type" value="Genomic_DNA"/>
</dbReference>
<dbReference type="Proteomes" id="UP000274100">
    <property type="component" value="Chromosome"/>
</dbReference>
<dbReference type="InterPro" id="IPR029063">
    <property type="entry name" value="SAM-dependent_MTases_sf"/>
</dbReference>
<dbReference type="OrthoDB" id="6657944at2"/>
<name>A0A3S5EFS6_9GAMM</name>
<organism evidence="1 2">
    <name type="scientific">Moraxella cuniculi</name>
    <dbReference type="NCBI Taxonomy" id="34061"/>
    <lineage>
        <taxon>Bacteria</taxon>
        <taxon>Pseudomonadati</taxon>
        <taxon>Pseudomonadota</taxon>
        <taxon>Gammaproteobacteria</taxon>
        <taxon>Moraxellales</taxon>
        <taxon>Moraxellaceae</taxon>
        <taxon>Moraxella</taxon>
    </lineage>
</organism>